<dbReference type="Proteomes" id="UP000324222">
    <property type="component" value="Unassembled WGS sequence"/>
</dbReference>
<evidence type="ECO:0000313" key="2">
    <source>
        <dbReference type="EMBL" id="MPC63045.1"/>
    </source>
</evidence>
<dbReference type="Pfam" id="PF04658">
    <property type="entry name" value="TAFII55_N"/>
    <property type="match status" value="1"/>
</dbReference>
<protein>
    <submittedName>
        <fullName evidence="2">Transcription initiation factor TFIID subunit 7</fullName>
    </submittedName>
</protein>
<comment type="caution">
    <text evidence="2">The sequence shown here is derived from an EMBL/GenBank/DDBJ whole genome shotgun (WGS) entry which is preliminary data.</text>
</comment>
<gene>
    <name evidence="2" type="primary">TAF7</name>
    <name evidence="2" type="ORF">E2C01_057136</name>
</gene>
<organism evidence="2 3">
    <name type="scientific">Portunus trituberculatus</name>
    <name type="common">Swimming crab</name>
    <name type="synonym">Neptunus trituberculatus</name>
    <dbReference type="NCBI Taxonomy" id="210409"/>
    <lineage>
        <taxon>Eukaryota</taxon>
        <taxon>Metazoa</taxon>
        <taxon>Ecdysozoa</taxon>
        <taxon>Arthropoda</taxon>
        <taxon>Crustacea</taxon>
        <taxon>Multicrustacea</taxon>
        <taxon>Malacostraca</taxon>
        <taxon>Eumalacostraca</taxon>
        <taxon>Eucarida</taxon>
        <taxon>Decapoda</taxon>
        <taxon>Pleocyemata</taxon>
        <taxon>Brachyura</taxon>
        <taxon>Eubrachyura</taxon>
        <taxon>Portunoidea</taxon>
        <taxon>Portunidae</taxon>
        <taxon>Portuninae</taxon>
        <taxon>Portunus</taxon>
    </lineage>
</organism>
<evidence type="ECO:0000313" key="3">
    <source>
        <dbReference type="Proteomes" id="UP000324222"/>
    </source>
</evidence>
<dbReference type="EMBL" id="VSRR010020359">
    <property type="protein sequence ID" value="MPC63045.1"/>
    <property type="molecule type" value="Genomic_DNA"/>
</dbReference>
<dbReference type="AlphaFoldDB" id="A0A5B7H097"/>
<feature type="domain" description="TAFII55 protein conserved region" evidence="1">
    <location>
        <begin position="20"/>
        <end position="79"/>
    </location>
</feature>
<evidence type="ECO:0000259" key="1">
    <source>
        <dbReference type="Pfam" id="PF04658"/>
    </source>
</evidence>
<dbReference type="OrthoDB" id="153872at2759"/>
<name>A0A5B7H097_PORTR</name>
<keyword evidence="3" id="KW-1185">Reference proteome</keyword>
<dbReference type="GO" id="GO:0005669">
    <property type="term" value="C:transcription factor TFIID complex"/>
    <property type="evidence" value="ECO:0007669"/>
    <property type="project" value="InterPro"/>
</dbReference>
<keyword evidence="2" id="KW-0396">Initiation factor</keyword>
<accession>A0A5B7H097</accession>
<keyword evidence="2" id="KW-0648">Protein biosynthesis</keyword>
<sequence>MNRNIKGRMARPPGSQGAELENQFILRLPVTQAASLREAIRHGHTNIKDRLAIQLDFTNDKDDMRNGVITIDTIMYKARNVAGEYQNLGTTSTLLDNYQAHWWFRGWYSQAGRTISKTSSTENQLRAAGEYQHLRIMSTLLGSYQSVAVPQDVAPIILPSTSFRTANCWSIQKLLFTRDWLLF</sequence>
<reference evidence="2 3" key="1">
    <citation type="submission" date="2019-05" db="EMBL/GenBank/DDBJ databases">
        <title>Another draft genome of Portunus trituberculatus and its Hox gene families provides insights of decapod evolution.</title>
        <authorList>
            <person name="Jeong J.-H."/>
            <person name="Song I."/>
            <person name="Kim S."/>
            <person name="Choi T."/>
            <person name="Kim D."/>
            <person name="Ryu S."/>
            <person name="Kim W."/>
        </authorList>
    </citation>
    <scope>NUCLEOTIDE SEQUENCE [LARGE SCALE GENOMIC DNA]</scope>
    <source>
        <tissue evidence="2">Muscle</tissue>
    </source>
</reference>
<dbReference type="GO" id="GO:0003743">
    <property type="term" value="F:translation initiation factor activity"/>
    <property type="evidence" value="ECO:0007669"/>
    <property type="project" value="UniProtKB-KW"/>
</dbReference>
<dbReference type="InterPro" id="IPR006751">
    <property type="entry name" value="TAFII55_prot_cons_reg"/>
</dbReference>
<dbReference type="GO" id="GO:0006367">
    <property type="term" value="P:transcription initiation at RNA polymerase II promoter"/>
    <property type="evidence" value="ECO:0007669"/>
    <property type="project" value="InterPro"/>
</dbReference>
<proteinExistence type="predicted"/>